<evidence type="ECO:0000313" key="2">
    <source>
        <dbReference type="Proteomes" id="UP000708208"/>
    </source>
</evidence>
<keyword evidence="2" id="KW-1185">Reference proteome</keyword>
<dbReference type="Proteomes" id="UP000708208">
    <property type="component" value="Unassembled WGS sequence"/>
</dbReference>
<dbReference type="AlphaFoldDB" id="A0A8J2NN17"/>
<name>A0A8J2NN17_9HEXA</name>
<reference evidence="1" key="1">
    <citation type="submission" date="2021-06" db="EMBL/GenBank/DDBJ databases">
        <authorList>
            <person name="Hodson N. C."/>
            <person name="Mongue J. A."/>
            <person name="Jaron S. K."/>
        </authorList>
    </citation>
    <scope>NUCLEOTIDE SEQUENCE</scope>
</reference>
<protein>
    <submittedName>
        <fullName evidence="1">Uncharacterized protein</fullName>
    </submittedName>
</protein>
<dbReference type="EMBL" id="CAJVCH010013384">
    <property type="protein sequence ID" value="CAG7675056.1"/>
    <property type="molecule type" value="Genomic_DNA"/>
</dbReference>
<accession>A0A8J2NN17</accession>
<gene>
    <name evidence="1" type="ORF">AFUS01_LOCUS2348</name>
</gene>
<comment type="caution">
    <text evidence="1">The sequence shown here is derived from an EMBL/GenBank/DDBJ whole genome shotgun (WGS) entry which is preliminary data.</text>
</comment>
<organism evidence="1 2">
    <name type="scientific">Allacma fusca</name>
    <dbReference type="NCBI Taxonomy" id="39272"/>
    <lineage>
        <taxon>Eukaryota</taxon>
        <taxon>Metazoa</taxon>
        <taxon>Ecdysozoa</taxon>
        <taxon>Arthropoda</taxon>
        <taxon>Hexapoda</taxon>
        <taxon>Collembola</taxon>
        <taxon>Symphypleona</taxon>
        <taxon>Sminthuridae</taxon>
        <taxon>Allacma</taxon>
    </lineage>
</organism>
<feature type="non-terminal residue" evidence="1">
    <location>
        <position position="1"/>
    </location>
</feature>
<proteinExistence type="predicted"/>
<evidence type="ECO:0000313" key="1">
    <source>
        <dbReference type="EMBL" id="CAG7675056.1"/>
    </source>
</evidence>
<sequence length="31" mass="3505">DFIPPAELSEPLRLQVQTVALDFLILQLTHS</sequence>